<dbReference type="Proteomes" id="UP000297288">
    <property type="component" value="Unassembled WGS sequence"/>
</dbReference>
<dbReference type="EMBL" id="SRME01000001">
    <property type="protein sequence ID" value="TGG88773.1"/>
    <property type="molecule type" value="Genomic_DNA"/>
</dbReference>
<reference evidence="4 5" key="1">
    <citation type="submission" date="2019-04" db="EMBL/GenBank/DDBJ databases">
        <title>Draft genome sequence data and analysis of a Fermenting Bacterium, Geotoga petraea strain HO-Geo1, isolated from heavy-oil petroleum reservoir in Russia.</title>
        <authorList>
            <person name="Grouzdev D.S."/>
            <person name="Semenova E.M."/>
            <person name="Sokolova D.S."/>
            <person name="Tourova T.P."/>
            <person name="Poltaraus A.B."/>
            <person name="Nazina T.N."/>
        </authorList>
    </citation>
    <scope>NUCLEOTIDE SEQUENCE [LARGE SCALE GENOMIC DNA]</scope>
    <source>
        <strain evidence="4 5">HO-Geo1</strain>
    </source>
</reference>
<dbReference type="PANTHER" id="PTHR13774:SF39">
    <property type="entry name" value="BIOSYNTHESIS PROTEIN, PUTATIVE-RELATED"/>
    <property type="match status" value="1"/>
</dbReference>
<dbReference type="InterPro" id="IPR003719">
    <property type="entry name" value="Phenazine_PhzF-like"/>
</dbReference>
<organism evidence="4 5">
    <name type="scientific">Geotoga petraea</name>
    <dbReference type="NCBI Taxonomy" id="28234"/>
    <lineage>
        <taxon>Bacteria</taxon>
        <taxon>Thermotogati</taxon>
        <taxon>Thermotogota</taxon>
        <taxon>Thermotogae</taxon>
        <taxon>Petrotogales</taxon>
        <taxon>Petrotogaceae</taxon>
        <taxon>Geotoga</taxon>
    </lineage>
</organism>
<comment type="similarity">
    <text evidence="1">Belongs to the PhzF family.</text>
</comment>
<dbReference type="Pfam" id="PF02567">
    <property type="entry name" value="PhzC-PhzF"/>
    <property type="match status" value="1"/>
</dbReference>
<keyword evidence="2" id="KW-0413">Isomerase</keyword>
<dbReference type="GO" id="GO:0016853">
    <property type="term" value="F:isomerase activity"/>
    <property type="evidence" value="ECO:0007669"/>
    <property type="project" value="UniProtKB-KW"/>
</dbReference>
<dbReference type="Gene3D" id="3.10.310.10">
    <property type="entry name" value="Diaminopimelate Epimerase, Chain A, domain 1"/>
    <property type="match status" value="2"/>
</dbReference>
<dbReference type="OrthoDB" id="9788221at2"/>
<protein>
    <submittedName>
        <fullName evidence="4">PhzF family phenazine biosynthesis protein</fullName>
    </submittedName>
</protein>
<dbReference type="SUPFAM" id="SSF54506">
    <property type="entry name" value="Diaminopimelate epimerase-like"/>
    <property type="match status" value="1"/>
</dbReference>
<name>A0A4Z0W120_9BACT</name>
<gene>
    <name evidence="4" type="ORF">E4650_00830</name>
</gene>
<feature type="active site" evidence="3">
    <location>
        <position position="46"/>
    </location>
</feature>
<dbReference type="RefSeq" id="WP_135402433.1">
    <property type="nucleotide sequence ID" value="NZ_SRME01000001.1"/>
</dbReference>
<accession>A0A4Z0W120</accession>
<dbReference type="GO" id="GO:0005737">
    <property type="term" value="C:cytoplasm"/>
    <property type="evidence" value="ECO:0007669"/>
    <property type="project" value="TreeGrafter"/>
</dbReference>
<evidence type="ECO:0000256" key="2">
    <source>
        <dbReference type="ARBA" id="ARBA00023235"/>
    </source>
</evidence>
<dbReference type="AlphaFoldDB" id="A0A4Z0W120"/>
<dbReference type="PANTHER" id="PTHR13774">
    <property type="entry name" value="PHENAZINE BIOSYNTHESIS PROTEIN"/>
    <property type="match status" value="1"/>
</dbReference>
<evidence type="ECO:0000256" key="3">
    <source>
        <dbReference type="PIRSR" id="PIRSR016184-1"/>
    </source>
</evidence>
<comment type="caution">
    <text evidence="4">The sequence shown here is derived from an EMBL/GenBank/DDBJ whole genome shotgun (WGS) entry which is preliminary data.</text>
</comment>
<evidence type="ECO:0000313" key="5">
    <source>
        <dbReference type="Proteomes" id="UP000297288"/>
    </source>
</evidence>
<evidence type="ECO:0000313" key="4">
    <source>
        <dbReference type="EMBL" id="TGG88773.1"/>
    </source>
</evidence>
<sequence>MKIRVYRLSSFTDSINGGNPAGVVLNADNLKEGEMKYIAKEVGYSETAFVSKSDKADFKVRFFTPVDEVDLCGHATIATFSLLNKKGIISPGKYNQETKAGLLGIDVSINEEIMMDQNIPYFGEYLDKKIIAEALNISVEDFYSEYPVQIVSTGLKDIIVPIKSFDKMNFLIPNFDKIAKICVENDSAGFHIFNLERKNFHASCRNFAPNLGIKEESATGTASGALASYFVQHGIYKANEKMVFEQGYKMKKPSKIKAIVEKKNGNFEKVKVGGKAVIIDEITIEI</sequence>
<dbReference type="PIRSF" id="PIRSF016184">
    <property type="entry name" value="PhzC_PhzF"/>
    <property type="match status" value="1"/>
</dbReference>
<dbReference type="NCBIfam" id="TIGR00654">
    <property type="entry name" value="PhzF_family"/>
    <property type="match status" value="1"/>
</dbReference>
<proteinExistence type="inferred from homology"/>
<evidence type="ECO:0000256" key="1">
    <source>
        <dbReference type="ARBA" id="ARBA00008270"/>
    </source>
</evidence>